<accession>A0A0L9TYN6</accession>
<sequence>MDSHSESPWRGVLCQGTHIPMGALCEWIERVALCLSIRIANQIAMRLVGRVGTLCEGLGSGRIDPCREEYQEVLVLGASSVAQVEATGSARSAIARQSF</sequence>
<evidence type="ECO:0000313" key="1">
    <source>
        <dbReference type="EMBL" id="KOM35655.1"/>
    </source>
</evidence>
<name>A0A0L9TYN6_PHAAN</name>
<dbReference type="Gramene" id="KOM35655">
    <property type="protein sequence ID" value="KOM35655"/>
    <property type="gene ID" value="LR48_Vigan02g180500"/>
</dbReference>
<proteinExistence type="predicted"/>
<protein>
    <submittedName>
        <fullName evidence="1">Uncharacterized protein</fullName>
    </submittedName>
</protein>
<dbReference type="Proteomes" id="UP000053144">
    <property type="component" value="Chromosome 2"/>
</dbReference>
<organism evidence="1 2">
    <name type="scientific">Phaseolus angularis</name>
    <name type="common">Azuki bean</name>
    <name type="synonym">Vigna angularis</name>
    <dbReference type="NCBI Taxonomy" id="3914"/>
    <lineage>
        <taxon>Eukaryota</taxon>
        <taxon>Viridiplantae</taxon>
        <taxon>Streptophyta</taxon>
        <taxon>Embryophyta</taxon>
        <taxon>Tracheophyta</taxon>
        <taxon>Spermatophyta</taxon>
        <taxon>Magnoliopsida</taxon>
        <taxon>eudicotyledons</taxon>
        <taxon>Gunneridae</taxon>
        <taxon>Pentapetalae</taxon>
        <taxon>rosids</taxon>
        <taxon>fabids</taxon>
        <taxon>Fabales</taxon>
        <taxon>Fabaceae</taxon>
        <taxon>Papilionoideae</taxon>
        <taxon>50 kb inversion clade</taxon>
        <taxon>NPAAA clade</taxon>
        <taxon>indigoferoid/millettioid clade</taxon>
        <taxon>Phaseoleae</taxon>
        <taxon>Vigna</taxon>
    </lineage>
</organism>
<dbReference type="EMBL" id="CM003372">
    <property type="protein sequence ID" value="KOM35655.1"/>
    <property type="molecule type" value="Genomic_DNA"/>
</dbReference>
<gene>
    <name evidence="1" type="ORF">LR48_Vigan02g180500</name>
</gene>
<reference evidence="2" key="1">
    <citation type="journal article" date="2015" name="Proc. Natl. Acad. Sci. U.S.A.">
        <title>Genome sequencing of adzuki bean (Vigna angularis) provides insight into high starch and low fat accumulation and domestication.</title>
        <authorList>
            <person name="Yang K."/>
            <person name="Tian Z."/>
            <person name="Chen C."/>
            <person name="Luo L."/>
            <person name="Zhao B."/>
            <person name="Wang Z."/>
            <person name="Yu L."/>
            <person name="Li Y."/>
            <person name="Sun Y."/>
            <person name="Li W."/>
            <person name="Chen Y."/>
            <person name="Li Y."/>
            <person name="Zhang Y."/>
            <person name="Ai D."/>
            <person name="Zhao J."/>
            <person name="Shang C."/>
            <person name="Ma Y."/>
            <person name="Wu B."/>
            <person name="Wang M."/>
            <person name="Gao L."/>
            <person name="Sun D."/>
            <person name="Zhang P."/>
            <person name="Guo F."/>
            <person name="Wang W."/>
            <person name="Li Y."/>
            <person name="Wang J."/>
            <person name="Varshney R.K."/>
            <person name="Wang J."/>
            <person name="Ling H.Q."/>
            <person name="Wan P."/>
        </authorList>
    </citation>
    <scope>NUCLEOTIDE SEQUENCE</scope>
    <source>
        <strain evidence="2">cv. Jingnong 6</strain>
    </source>
</reference>
<evidence type="ECO:0000313" key="2">
    <source>
        <dbReference type="Proteomes" id="UP000053144"/>
    </source>
</evidence>
<dbReference type="AlphaFoldDB" id="A0A0L9TYN6"/>